<sequence length="158" mass="16992">MGTPTTVLLHPPLISSVSSLALALAKYQKVKLLRWPPIPRFTVPVSGRSLDSGMSPSEKFSGDVLILGPTSSFIVPWLVYRCCCVAWSTFGLEELDIDDSLSVLIKGSTLISAADFKIVNPALVAVSITGVSSQVVFLISHSVIPLLRPYVVEIRGIL</sequence>
<accession>A0A565BDX9</accession>
<keyword evidence="2" id="KW-1185">Reference proteome</keyword>
<evidence type="ECO:0000313" key="1">
    <source>
        <dbReference type="EMBL" id="VVA99808.1"/>
    </source>
</evidence>
<reference evidence="1" key="1">
    <citation type="submission" date="2019-07" db="EMBL/GenBank/DDBJ databases">
        <authorList>
            <person name="Dittberner H."/>
        </authorList>
    </citation>
    <scope>NUCLEOTIDE SEQUENCE [LARGE SCALE GENOMIC DNA]</scope>
</reference>
<gene>
    <name evidence="1" type="ORF">ANE_LOCUS10253</name>
</gene>
<comment type="caution">
    <text evidence="1">The sequence shown here is derived from an EMBL/GenBank/DDBJ whole genome shotgun (WGS) entry which is preliminary data.</text>
</comment>
<organism evidence="1 2">
    <name type="scientific">Arabis nemorensis</name>
    <dbReference type="NCBI Taxonomy" id="586526"/>
    <lineage>
        <taxon>Eukaryota</taxon>
        <taxon>Viridiplantae</taxon>
        <taxon>Streptophyta</taxon>
        <taxon>Embryophyta</taxon>
        <taxon>Tracheophyta</taxon>
        <taxon>Spermatophyta</taxon>
        <taxon>Magnoliopsida</taxon>
        <taxon>eudicotyledons</taxon>
        <taxon>Gunneridae</taxon>
        <taxon>Pentapetalae</taxon>
        <taxon>rosids</taxon>
        <taxon>malvids</taxon>
        <taxon>Brassicales</taxon>
        <taxon>Brassicaceae</taxon>
        <taxon>Arabideae</taxon>
        <taxon>Arabis</taxon>
    </lineage>
</organism>
<dbReference type="AlphaFoldDB" id="A0A565BDX9"/>
<name>A0A565BDX9_9BRAS</name>
<dbReference type="Proteomes" id="UP000489600">
    <property type="component" value="Unassembled WGS sequence"/>
</dbReference>
<dbReference type="EMBL" id="CABITT030000003">
    <property type="protein sequence ID" value="VVA99808.1"/>
    <property type="molecule type" value="Genomic_DNA"/>
</dbReference>
<dbReference type="OrthoDB" id="1098092at2759"/>
<proteinExistence type="predicted"/>
<protein>
    <submittedName>
        <fullName evidence="1">Uncharacterized protein</fullName>
    </submittedName>
</protein>
<evidence type="ECO:0000313" key="2">
    <source>
        <dbReference type="Proteomes" id="UP000489600"/>
    </source>
</evidence>